<evidence type="ECO:0000313" key="5">
    <source>
        <dbReference type="Proteomes" id="UP000268093"/>
    </source>
</evidence>
<dbReference type="PANTHER" id="PTHR45708">
    <property type="entry name" value="ENDOCHITINASE"/>
    <property type="match status" value="1"/>
</dbReference>
<gene>
    <name evidence="4" type="ORF">BC936DRAFT_145857</name>
</gene>
<dbReference type="Gene3D" id="3.20.20.80">
    <property type="entry name" value="Glycosidases"/>
    <property type="match status" value="1"/>
</dbReference>
<feature type="domain" description="GH18" evidence="3">
    <location>
        <begin position="41"/>
        <end position="157"/>
    </location>
</feature>
<dbReference type="EMBL" id="RBNI01004673">
    <property type="protein sequence ID" value="RUP47326.1"/>
    <property type="molecule type" value="Genomic_DNA"/>
</dbReference>
<sequence length="157" mass="17294">MFIKASFALQPPQPCWPVSSPQILPSTFNFSLLSHQPNCNDNVVVYWGQDSYGIQNSSDKANWEQDLEYYCTDSTADVINVSFLITVSDTQGKKELDFGLVTDFRPENLTTFPSSALLNCPKVGQDIKTCQAAGKKTLLSVGGAADYRAPPRPTRLP</sequence>
<evidence type="ECO:0000313" key="4">
    <source>
        <dbReference type="EMBL" id="RUP47326.1"/>
    </source>
</evidence>
<dbReference type="PANTHER" id="PTHR45708:SF49">
    <property type="entry name" value="ENDOCHITINASE"/>
    <property type="match status" value="1"/>
</dbReference>
<protein>
    <recommendedName>
        <fullName evidence="3">GH18 domain-containing protein</fullName>
    </recommendedName>
</protein>
<dbReference type="GO" id="GO:0004568">
    <property type="term" value="F:chitinase activity"/>
    <property type="evidence" value="ECO:0007669"/>
    <property type="project" value="TreeGrafter"/>
</dbReference>
<accession>A0A433D8Y0</accession>
<dbReference type="InterPro" id="IPR017853">
    <property type="entry name" value="GH"/>
</dbReference>
<organism evidence="4 5">
    <name type="scientific">Jimgerdemannia flammicorona</name>
    <dbReference type="NCBI Taxonomy" id="994334"/>
    <lineage>
        <taxon>Eukaryota</taxon>
        <taxon>Fungi</taxon>
        <taxon>Fungi incertae sedis</taxon>
        <taxon>Mucoromycota</taxon>
        <taxon>Mucoromycotina</taxon>
        <taxon>Endogonomycetes</taxon>
        <taxon>Endogonales</taxon>
        <taxon>Endogonaceae</taxon>
        <taxon>Jimgerdemannia</taxon>
    </lineage>
</organism>
<dbReference type="GO" id="GO:0005576">
    <property type="term" value="C:extracellular region"/>
    <property type="evidence" value="ECO:0007669"/>
    <property type="project" value="TreeGrafter"/>
</dbReference>
<dbReference type="InterPro" id="IPR050542">
    <property type="entry name" value="Glycosyl_Hydrlase18_Chitinase"/>
</dbReference>
<keyword evidence="2" id="KW-0326">Glycosidase</keyword>
<comment type="caution">
    <text evidence="4">The sequence shown here is derived from an EMBL/GenBank/DDBJ whole genome shotgun (WGS) entry which is preliminary data.</text>
</comment>
<evidence type="ECO:0000256" key="1">
    <source>
        <dbReference type="ARBA" id="ARBA00022801"/>
    </source>
</evidence>
<dbReference type="PROSITE" id="PS51910">
    <property type="entry name" value="GH18_2"/>
    <property type="match status" value="1"/>
</dbReference>
<dbReference type="Proteomes" id="UP000268093">
    <property type="component" value="Unassembled WGS sequence"/>
</dbReference>
<evidence type="ECO:0000259" key="3">
    <source>
        <dbReference type="PROSITE" id="PS51910"/>
    </source>
</evidence>
<dbReference type="GO" id="GO:0005975">
    <property type="term" value="P:carbohydrate metabolic process"/>
    <property type="evidence" value="ECO:0007669"/>
    <property type="project" value="InterPro"/>
</dbReference>
<dbReference type="AlphaFoldDB" id="A0A433D8Y0"/>
<dbReference type="SUPFAM" id="SSF51445">
    <property type="entry name" value="(Trans)glycosidases"/>
    <property type="match status" value="1"/>
</dbReference>
<keyword evidence="5" id="KW-1185">Reference proteome</keyword>
<proteinExistence type="predicted"/>
<dbReference type="OrthoDB" id="6020543at2759"/>
<name>A0A433D8Y0_9FUNG</name>
<dbReference type="InterPro" id="IPR001223">
    <property type="entry name" value="Glyco_hydro18_cat"/>
</dbReference>
<reference evidence="4 5" key="1">
    <citation type="journal article" date="2018" name="New Phytol.">
        <title>Phylogenomics of Endogonaceae and evolution of mycorrhizas within Mucoromycota.</title>
        <authorList>
            <person name="Chang Y."/>
            <person name="Desiro A."/>
            <person name="Na H."/>
            <person name="Sandor L."/>
            <person name="Lipzen A."/>
            <person name="Clum A."/>
            <person name="Barry K."/>
            <person name="Grigoriev I.V."/>
            <person name="Martin F.M."/>
            <person name="Stajich J.E."/>
            <person name="Smith M.E."/>
            <person name="Bonito G."/>
            <person name="Spatafora J.W."/>
        </authorList>
    </citation>
    <scope>NUCLEOTIDE SEQUENCE [LARGE SCALE GENOMIC DNA]</scope>
    <source>
        <strain evidence="4 5">GMNB39</strain>
    </source>
</reference>
<evidence type="ECO:0000256" key="2">
    <source>
        <dbReference type="ARBA" id="ARBA00023295"/>
    </source>
</evidence>
<keyword evidence="1" id="KW-0378">Hydrolase</keyword>